<protein>
    <submittedName>
        <fullName evidence="1">Uncharacterized protein</fullName>
    </submittedName>
</protein>
<dbReference type="RefSeq" id="WP_171189930.1">
    <property type="nucleotide sequence ID" value="NZ_WTPX01000265.1"/>
</dbReference>
<comment type="caution">
    <text evidence="1">The sequence shown here is derived from an EMBL/GenBank/DDBJ whole genome shotgun (WGS) entry which is preliminary data.</text>
</comment>
<reference evidence="1 2" key="1">
    <citation type="journal article" date="2020" name="Syst. Appl. Microbiol.">
        <title>Alienimonas chondri sp. nov., a novel planctomycete isolated from the biofilm of the red alga Chondrus crispus.</title>
        <authorList>
            <person name="Vitorino I."/>
            <person name="Albuquerque L."/>
            <person name="Wiegand S."/>
            <person name="Kallscheuer N."/>
            <person name="da Costa M.S."/>
            <person name="Lobo-da-Cunha A."/>
            <person name="Jogler C."/>
            <person name="Lage O.M."/>
        </authorList>
    </citation>
    <scope>NUCLEOTIDE SEQUENCE [LARGE SCALE GENOMIC DNA]</scope>
    <source>
        <strain evidence="1 2">LzC2</strain>
    </source>
</reference>
<organism evidence="1 2">
    <name type="scientific">Alienimonas chondri</name>
    <dbReference type="NCBI Taxonomy" id="2681879"/>
    <lineage>
        <taxon>Bacteria</taxon>
        <taxon>Pseudomonadati</taxon>
        <taxon>Planctomycetota</taxon>
        <taxon>Planctomycetia</taxon>
        <taxon>Planctomycetales</taxon>
        <taxon>Planctomycetaceae</taxon>
        <taxon>Alienimonas</taxon>
    </lineage>
</organism>
<gene>
    <name evidence="1" type="ORF">LzC2_41410</name>
</gene>
<name>A0ABX1VIY2_9PLAN</name>
<keyword evidence="2" id="KW-1185">Reference proteome</keyword>
<evidence type="ECO:0000313" key="2">
    <source>
        <dbReference type="Proteomes" id="UP000609651"/>
    </source>
</evidence>
<evidence type="ECO:0000313" key="1">
    <source>
        <dbReference type="EMBL" id="NNJ28030.1"/>
    </source>
</evidence>
<dbReference type="Proteomes" id="UP000609651">
    <property type="component" value="Unassembled WGS sequence"/>
</dbReference>
<dbReference type="EMBL" id="WTPX01000265">
    <property type="protein sequence ID" value="NNJ28030.1"/>
    <property type="molecule type" value="Genomic_DNA"/>
</dbReference>
<proteinExistence type="predicted"/>
<accession>A0ABX1VIY2</accession>
<sequence>MSDAPSPAGCGLRLWVEARTPIKELPGFRPNHNVPKETTSQTRLYVAGIGEAGVTADLERVAKMLREAFGLKRKELKSIGPDRGGGSLVCPQLTYTVTVSQADDDPAVALTRREVEPSEPDVLADPGLAFAFAPGFTALERRFDEPADVGAVIDAIEEADPPEVNSLDYPLDASTCELRLAGFGGTVRITADEAAILAPMPVPPGDLVKAWAKVKGLLEVAGAG</sequence>